<name>A0A1S8TE56_9CLOT</name>
<evidence type="ECO:0000256" key="7">
    <source>
        <dbReference type="RuleBase" id="RU363032"/>
    </source>
</evidence>
<gene>
    <name evidence="9" type="primary">oppC_3</name>
    <name evidence="9" type="ORF">CLPUN_29580</name>
</gene>
<feature type="transmembrane region" description="Helical" evidence="7">
    <location>
        <begin position="90"/>
        <end position="115"/>
    </location>
</feature>
<accession>A0A1S8TE56</accession>
<proteinExistence type="inferred from homology"/>
<dbReference type="EMBL" id="LZZM01000179">
    <property type="protein sequence ID" value="OOM75921.1"/>
    <property type="molecule type" value="Genomic_DNA"/>
</dbReference>
<keyword evidence="4 7" id="KW-0812">Transmembrane</keyword>
<protein>
    <submittedName>
        <fullName evidence="9">Oligopeptide transport system permease protein OppC</fullName>
    </submittedName>
</protein>
<dbReference type="STRING" id="29367.CLPUN_29580"/>
<comment type="caution">
    <text evidence="9">The sequence shown here is derived from an EMBL/GenBank/DDBJ whole genome shotgun (WGS) entry which is preliminary data.</text>
</comment>
<dbReference type="InterPro" id="IPR025966">
    <property type="entry name" value="OppC_N"/>
</dbReference>
<dbReference type="PANTHER" id="PTHR43386">
    <property type="entry name" value="OLIGOPEPTIDE TRANSPORT SYSTEM PERMEASE PROTEIN APPC"/>
    <property type="match status" value="1"/>
</dbReference>
<keyword evidence="3" id="KW-1003">Cell membrane</keyword>
<evidence type="ECO:0000313" key="10">
    <source>
        <dbReference type="Proteomes" id="UP000190890"/>
    </source>
</evidence>
<dbReference type="InterPro" id="IPR035906">
    <property type="entry name" value="MetI-like_sf"/>
</dbReference>
<dbReference type="OrthoDB" id="9783218at2"/>
<sequence>MMFNNKSKVKRNSLWNQNIRRFKKNRFAVGGLCFIIFMLLFSFIGPFLSPYLPDKVDPLMINKPPSFKHWMGTDQLGRDILTRLMSGGRISLTIGIASMTLSIIIGTILGALSGFYGKIIDNIIMRLADILMSIPSLPLLIILAALMSEWKIPQESRIYLVMIMLSLVGWPGLARLIRGQILSLKEQSFMDAAEVLGLSDRRKIFSHLIPNTIPLLIVIATLGVAGAILSESALSFLGLGVTPPTASWGNMIDAANSFMDFKNRPWLWIPPGAALLFTIISINLIGDGLRDALDPKMKR</sequence>
<dbReference type="PANTHER" id="PTHR43386:SF1">
    <property type="entry name" value="D,D-DIPEPTIDE TRANSPORT SYSTEM PERMEASE PROTEIN DDPC-RELATED"/>
    <property type="match status" value="1"/>
</dbReference>
<feature type="domain" description="ABC transmembrane type-1" evidence="8">
    <location>
        <begin position="88"/>
        <end position="286"/>
    </location>
</feature>
<reference evidence="9 10" key="1">
    <citation type="submission" date="2016-05" db="EMBL/GenBank/DDBJ databases">
        <title>Microbial solvent formation.</title>
        <authorList>
            <person name="Poehlein A."/>
            <person name="Montoya Solano J.D."/>
            <person name="Flitsch S."/>
            <person name="Krabben P."/>
            <person name="Duerre P."/>
            <person name="Daniel R."/>
        </authorList>
    </citation>
    <scope>NUCLEOTIDE SEQUENCE [LARGE SCALE GENOMIC DNA]</scope>
    <source>
        <strain evidence="9 10">DSM 2619</strain>
    </source>
</reference>
<dbReference type="Proteomes" id="UP000190890">
    <property type="component" value="Unassembled WGS sequence"/>
</dbReference>
<evidence type="ECO:0000256" key="5">
    <source>
        <dbReference type="ARBA" id="ARBA00022989"/>
    </source>
</evidence>
<dbReference type="Pfam" id="PF00528">
    <property type="entry name" value="BPD_transp_1"/>
    <property type="match status" value="1"/>
</dbReference>
<comment type="similarity">
    <text evidence="7">Belongs to the binding-protein-dependent transport system permease family.</text>
</comment>
<comment type="subcellular location">
    <subcellularLocation>
        <location evidence="1 7">Cell membrane</location>
        <topology evidence="1 7">Multi-pass membrane protein</topology>
    </subcellularLocation>
</comment>
<keyword evidence="6 7" id="KW-0472">Membrane</keyword>
<dbReference type="SUPFAM" id="SSF161098">
    <property type="entry name" value="MetI-like"/>
    <property type="match status" value="1"/>
</dbReference>
<feature type="transmembrane region" description="Helical" evidence="7">
    <location>
        <begin position="27"/>
        <end position="48"/>
    </location>
</feature>
<dbReference type="Pfam" id="PF12911">
    <property type="entry name" value="OppC_N"/>
    <property type="match status" value="1"/>
</dbReference>
<evidence type="ECO:0000256" key="6">
    <source>
        <dbReference type="ARBA" id="ARBA00023136"/>
    </source>
</evidence>
<dbReference type="GO" id="GO:0005886">
    <property type="term" value="C:plasma membrane"/>
    <property type="evidence" value="ECO:0007669"/>
    <property type="project" value="UniProtKB-SubCell"/>
</dbReference>
<dbReference type="AlphaFoldDB" id="A0A1S8TE56"/>
<dbReference type="RefSeq" id="WP_077848036.1">
    <property type="nucleotide sequence ID" value="NZ_LZZM01000179.1"/>
</dbReference>
<keyword evidence="10" id="KW-1185">Reference proteome</keyword>
<dbReference type="GO" id="GO:0055085">
    <property type="term" value="P:transmembrane transport"/>
    <property type="evidence" value="ECO:0007669"/>
    <property type="project" value="InterPro"/>
</dbReference>
<dbReference type="InterPro" id="IPR000515">
    <property type="entry name" value="MetI-like"/>
</dbReference>
<dbReference type="InterPro" id="IPR053523">
    <property type="entry name" value="Oligopeptide_permease_AppC"/>
</dbReference>
<evidence type="ECO:0000256" key="1">
    <source>
        <dbReference type="ARBA" id="ARBA00004651"/>
    </source>
</evidence>
<dbReference type="Gene3D" id="1.10.3720.10">
    <property type="entry name" value="MetI-like"/>
    <property type="match status" value="1"/>
</dbReference>
<organism evidence="9 10">
    <name type="scientific">Clostridium puniceum</name>
    <dbReference type="NCBI Taxonomy" id="29367"/>
    <lineage>
        <taxon>Bacteria</taxon>
        <taxon>Bacillati</taxon>
        <taxon>Bacillota</taxon>
        <taxon>Clostridia</taxon>
        <taxon>Eubacteriales</taxon>
        <taxon>Clostridiaceae</taxon>
        <taxon>Clostridium</taxon>
    </lineage>
</organism>
<feature type="transmembrane region" description="Helical" evidence="7">
    <location>
        <begin position="266"/>
        <end position="289"/>
    </location>
</feature>
<dbReference type="PROSITE" id="PS50928">
    <property type="entry name" value="ABC_TM1"/>
    <property type="match status" value="1"/>
</dbReference>
<evidence type="ECO:0000256" key="3">
    <source>
        <dbReference type="ARBA" id="ARBA00022475"/>
    </source>
</evidence>
<keyword evidence="5 7" id="KW-1133">Transmembrane helix</keyword>
<keyword evidence="2 7" id="KW-0813">Transport</keyword>
<dbReference type="InterPro" id="IPR050366">
    <property type="entry name" value="BP-dependent_transpt_permease"/>
</dbReference>
<feature type="transmembrane region" description="Helical" evidence="7">
    <location>
        <begin position="127"/>
        <end position="146"/>
    </location>
</feature>
<feature type="transmembrane region" description="Helical" evidence="7">
    <location>
        <begin position="208"/>
        <end position="229"/>
    </location>
</feature>
<feature type="transmembrane region" description="Helical" evidence="7">
    <location>
        <begin position="158"/>
        <end position="177"/>
    </location>
</feature>
<evidence type="ECO:0000256" key="4">
    <source>
        <dbReference type="ARBA" id="ARBA00022692"/>
    </source>
</evidence>
<dbReference type="NCBIfam" id="NF045476">
    <property type="entry name" value="Opp4C"/>
    <property type="match status" value="1"/>
</dbReference>
<evidence type="ECO:0000313" key="9">
    <source>
        <dbReference type="EMBL" id="OOM75921.1"/>
    </source>
</evidence>
<evidence type="ECO:0000259" key="8">
    <source>
        <dbReference type="PROSITE" id="PS50928"/>
    </source>
</evidence>
<evidence type="ECO:0000256" key="2">
    <source>
        <dbReference type="ARBA" id="ARBA00022448"/>
    </source>
</evidence>
<dbReference type="CDD" id="cd06261">
    <property type="entry name" value="TM_PBP2"/>
    <property type="match status" value="1"/>
</dbReference>